<gene>
    <name evidence="4" type="ORF">LKD47_08020</name>
</gene>
<accession>A0AAW4WIV5</accession>
<protein>
    <submittedName>
        <fullName evidence="4">DUF4352 domain-containing protein</fullName>
    </submittedName>
</protein>
<evidence type="ECO:0000313" key="5">
    <source>
        <dbReference type="Proteomes" id="UP001198893"/>
    </source>
</evidence>
<sequence length="237" mass="25582">MRDRKIKTTACVLLAALLLGGCGEQPIELTEQEEQTIVDYAAHVVSKYNIKQQDGIVRLSKSEEITETADTEAVEQPDSTEQMPSEGGDATGTPENEASDNSVSLNDAVAIPGIDAQYTGAEFATVYQQNSSYMVEPDAGNKYLVLHFHLENAGTEAVACDMLSRKVSFRVTLNDSVEAVAQVTILLNDFGTYQGTIEAGSGTDTVLLFEVPESTPEDLSKISLEVVENTVHKTCNL</sequence>
<dbReference type="Proteomes" id="UP001198893">
    <property type="component" value="Unassembled WGS sequence"/>
</dbReference>
<evidence type="ECO:0000256" key="1">
    <source>
        <dbReference type="ARBA" id="ARBA00022729"/>
    </source>
</evidence>
<dbReference type="EMBL" id="JAJEQW010000007">
    <property type="protein sequence ID" value="MCC2242243.1"/>
    <property type="molecule type" value="Genomic_DNA"/>
</dbReference>
<dbReference type="Gene3D" id="2.60.40.1240">
    <property type="match status" value="1"/>
</dbReference>
<dbReference type="PROSITE" id="PS51257">
    <property type="entry name" value="PROKAR_LIPOPROTEIN"/>
    <property type="match status" value="1"/>
</dbReference>
<feature type="region of interest" description="Disordered" evidence="2">
    <location>
        <begin position="61"/>
        <end position="101"/>
    </location>
</feature>
<dbReference type="RefSeq" id="WP_227710150.1">
    <property type="nucleotide sequence ID" value="NZ_JAJEQW010000007.1"/>
</dbReference>
<proteinExistence type="predicted"/>
<dbReference type="InterPro" id="IPR029050">
    <property type="entry name" value="Immunoprotect_excell_Ig-like"/>
</dbReference>
<feature type="domain" description="DUF4352" evidence="3">
    <location>
        <begin position="129"/>
        <end position="226"/>
    </location>
</feature>
<keyword evidence="1" id="KW-0732">Signal</keyword>
<feature type="compositionally biased region" description="Acidic residues" evidence="2">
    <location>
        <begin position="65"/>
        <end position="75"/>
    </location>
</feature>
<comment type="caution">
    <text evidence="4">The sequence shown here is derived from an EMBL/GenBank/DDBJ whole genome shotgun (WGS) entry which is preliminary data.</text>
</comment>
<dbReference type="InterPro" id="IPR029051">
    <property type="entry name" value="DUF4352"/>
</dbReference>
<reference evidence="4" key="1">
    <citation type="submission" date="2021-10" db="EMBL/GenBank/DDBJ databases">
        <title>Anaerobic single-cell dispensing facilitates the cultivation of human gut bacteria.</title>
        <authorList>
            <person name="Afrizal A."/>
        </authorList>
    </citation>
    <scope>NUCLEOTIDE SEQUENCE</scope>
    <source>
        <strain evidence="4">CLA-AA-H204</strain>
    </source>
</reference>
<dbReference type="Pfam" id="PF11611">
    <property type="entry name" value="DUF4352"/>
    <property type="match status" value="1"/>
</dbReference>
<dbReference type="AlphaFoldDB" id="A0AAW4WIV5"/>
<name>A0AAW4WIV5_9FIRM</name>
<evidence type="ECO:0000256" key="2">
    <source>
        <dbReference type="SAM" id="MobiDB-lite"/>
    </source>
</evidence>
<evidence type="ECO:0000259" key="3">
    <source>
        <dbReference type="Pfam" id="PF11611"/>
    </source>
</evidence>
<evidence type="ECO:0000313" key="4">
    <source>
        <dbReference type="EMBL" id="MCC2242243.1"/>
    </source>
</evidence>
<organism evidence="4 5">
    <name type="scientific">Roseburia amylophila</name>
    <dbReference type="NCBI Taxonomy" id="2981794"/>
    <lineage>
        <taxon>Bacteria</taxon>
        <taxon>Bacillati</taxon>
        <taxon>Bacillota</taxon>
        <taxon>Clostridia</taxon>
        <taxon>Lachnospirales</taxon>
        <taxon>Lachnospiraceae</taxon>
        <taxon>Roseburia</taxon>
    </lineage>
</organism>